<organism evidence="1 2">
    <name type="scientific">Tenacibaculum finnmarkense genomovar ulcerans</name>
    <dbReference type="NCBI Taxonomy" id="2781388"/>
    <lineage>
        <taxon>Bacteria</taxon>
        <taxon>Pseudomonadati</taxon>
        <taxon>Bacteroidota</taxon>
        <taxon>Flavobacteriia</taxon>
        <taxon>Flavobacteriales</taxon>
        <taxon>Flavobacteriaceae</taxon>
        <taxon>Tenacibaculum</taxon>
        <taxon>Tenacibaculum finnmarkense</taxon>
    </lineage>
</organism>
<protein>
    <submittedName>
        <fullName evidence="1">Uncharacterized protein</fullName>
    </submittedName>
</protein>
<gene>
    <name evidence="1" type="ORF">TNO010_210020</name>
</gene>
<name>A0A2I2M8Y0_9FLAO</name>
<dbReference type="RefSeq" id="WP_172505192.1">
    <property type="nucleotide sequence ID" value="NZ_OENE01000014.1"/>
</dbReference>
<proteinExistence type="predicted"/>
<dbReference type="AlphaFoldDB" id="A0A2I2M8Y0"/>
<reference evidence="1 2" key="1">
    <citation type="submission" date="2017-11" db="EMBL/GenBank/DDBJ databases">
        <authorList>
            <person name="Duchaud E."/>
        </authorList>
    </citation>
    <scope>NUCLEOTIDE SEQUENCE [LARGE SCALE GENOMIC DNA]</scope>
    <source>
        <strain evidence="1 2">TNO010</strain>
    </source>
</reference>
<dbReference type="Proteomes" id="UP000490060">
    <property type="component" value="Unassembled WGS sequence"/>
</dbReference>
<sequence length="182" mass="21502">MKKILTDTFYKNITENVIKGLEKESNKLILNKVNWEKEANKCFKSLTDFFRKTTLDKLQRNNIDTIGVIDICWNEYDNDIEVDFMPDNNFATAFKDGCIMNNSAIDNDDFFKTYFDEDIDKSLEEIGDDYQQIILAFYYIIKDIIKLVVQQEEFKKIPKKSPCHFGFASFHDQERTKILTIE</sequence>
<accession>A0A2I2M8Y0</accession>
<evidence type="ECO:0000313" key="2">
    <source>
        <dbReference type="Proteomes" id="UP000490060"/>
    </source>
</evidence>
<dbReference type="EMBL" id="OENE01000014">
    <property type="protein sequence ID" value="SOU88527.1"/>
    <property type="molecule type" value="Genomic_DNA"/>
</dbReference>
<evidence type="ECO:0000313" key="1">
    <source>
        <dbReference type="EMBL" id="SOU88527.1"/>
    </source>
</evidence>